<comment type="subcellular location">
    <subcellularLocation>
        <location evidence="7">Cytoplasm</location>
    </subcellularLocation>
    <subcellularLocation>
        <location evidence="7">Nucleus</location>
    </subcellularLocation>
</comment>
<dbReference type="PROSITE" id="PS51076">
    <property type="entry name" value="MH2"/>
    <property type="match status" value="1"/>
</dbReference>
<evidence type="ECO:0000259" key="9">
    <source>
        <dbReference type="PROSITE" id="PS51076"/>
    </source>
</evidence>
<dbReference type="InterPro" id="IPR003619">
    <property type="entry name" value="MAD_homology1_Dwarfin-type"/>
</dbReference>
<dbReference type="GO" id="GO:0050793">
    <property type="term" value="P:regulation of developmental process"/>
    <property type="evidence" value="ECO:0007669"/>
    <property type="project" value="UniProtKB-ARBA"/>
</dbReference>
<proteinExistence type="inferred from homology"/>
<keyword evidence="11" id="KW-1185">Reference proteome</keyword>
<dbReference type="Pfam" id="PF03166">
    <property type="entry name" value="MH2"/>
    <property type="match status" value="1"/>
</dbReference>
<name>A0AAW1U9K8_9CUCU</name>
<dbReference type="GO" id="GO:0005737">
    <property type="term" value="C:cytoplasm"/>
    <property type="evidence" value="ECO:0007669"/>
    <property type="project" value="UniProtKB-SubCell"/>
</dbReference>
<dbReference type="GO" id="GO:0060395">
    <property type="term" value="P:SMAD protein signal transduction"/>
    <property type="evidence" value="ECO:0007669"/>
    <property type="project" value="TreeGrafter"/>
</dbReference>
<dbReference type="EMBL" id="JARQZJ010000039">
    <property type="protein sequence ID" value="KAK9876932.1"/>
    <property type="molecule type" value="Genomic_DNA"/>
</dbReference>
<evidence type="ECO:0000313" key="10">
    <source>
        <dbReference type="EMBL" id="KAK9876932.1"/>
    </source>
</evidence>
<dbReference type="GO" id="GO:0009653">
    <property type="term" value="P:anatomical structure morphogenesis"/>
    <property type="evidence" value="ECO:0007669"/>
    <property type="project" value="TreeGrafter"/>
</dbReference>
<evidence type="ECO:0000256" key="3">
    <source>
        <dbReference type="ARBA" id="ARBA00022833"/>
    </source>
</evidence>
<dbReference type="InterPro" id="IPR001132">
    <property type="entry name" value="SMAD_dom_Dwarfin-type"/>
</dbReference>
<feature type="domain" description="MH2" evidence="9">
    <location>
        <begin position="265"/>
        <end position="461"/>
    </location>
</feature>
<dbReference type="InterPro" id="IPR017855">
    <property type="entry name" value="SMAD-like_dom_sf"/>
</dbReference>
<evidence type="ECO:0000313" key="11">
    <source>
        <dbReference type="Proteomes" id="UP001431783"/>
    </source>
</evidence>
<dbReference type="PANTHER" id="PTHR13703">
    <property type="entry name" value="SMAD"/>
    <property type="match status" value="1"/>
</dbReference>
<evidence type="ECO:0000256" key="7">
    <source>
        <dbReference type="RuleBase" id="RU361195"/>
    </source>
</evidence>
<keyword evidence="4 7" id="KW-0805">Transcription regulation</keyword>
<reference evidence="10 11" key="1">
    <citation type="submission" date="2023-03" db="EMBL/GenBank/DDBJ databases">
        <title>Genome insight into feeding habits of ladybird beetles.</title>
        <authorList>
            <person name="Li H.-S."/>
            <person name="Huang Y.-H."/>
            <person name="Pang H."/>
        </authorList>
    </citation>
    <scope>NUCLEOTIDE SEQUENCE [LARGE SCALE GENOMIC DNA]</scope>
    <source>
        <strain evidence="10">SYSU_2023b</strain>
        <tissue evidence="10">Whole body</tissue>
    </source>
</reference>
<organism evidence="10 11">
    <name type="scientific">Henosepilachna vigintioctopunctata</name>
    <dbReference type="NCBI Taxonomy" id="420089"/>
    <lineage>
        <taxon>Eukaryota</taxon>
        <taxon>Metazoa</taxon>
        <taxon>Ecdysozoa</taxon>
        <taxon>Arthropoda</taxon>
        <taxon>Hexapoda</taxon>
        <taxon>Insecta</taxon>
        <taxon>Pterygota</taxon>
        <taxon>Neoptera</taxon>
        <taxon>Endopterygota</taxon>
        <taxon>Coleoptera</taxon>
        <taxon>Polyphaga</taxon>
        <taxon>Cucujiformia</taxon>
        <taxon>Coccinelloidea</taxon>
        <taxon>Coccinellidae</taxon>
        <taxon>Epilachninae</taxon>
        <taxon>Epilachnini</taxon>
        <taxon>Henosepilachna</taxon>
    </lineage>
</organism>
<evidence type="ECO:0000256" key="2">
    <source>
        <dbReference type="ARBA" id="ARBA00022723"/>
    </source>
</evidence>
<dbReference type="Gene3D" id="2.60.200.10">
    <property type="match status" value="1"/>
</dbReference>
<comment type="caution">
    <text evidence="10">The sequence shown here is derived from an EMBL/GenBank/DDBJ whole genome shotgun (WGS) entry which is preliminary data.</text>
</comment>
<evidence type="ECO:0000256" key="6">
    <source>
        <dbReference type="ARBA" id="ARBA00023242"/>
    </source>
</evidence>
<evidence type="ECO:0000256" key="4">
    <source>
        <dbReference type="ARBA" id="ARBA00023015"/>
    </source>
</evidence>
<dbReference type="InterPro" id="IPR036578">
    <property type="entry name" value="SMAD_MH1_sf"/>
</dbReference>
<dbReference type="PANTHER" id="PTHR13703:SF61">
    <property type="entry name" value="PROTEIN MOTHERS AGAINST DPP"/>
    <property type="match status" value="1"/>
</dbReference>
<dbReference type="SUPFAM" id="SSF56366">
    <property type="entry name" value="SMAD MH1 domain"/>
    <property type="match status" value="1"/>
</dbReference>
<keyword evidence="5 7" id="KW-0804">Transcription</keyword>
<protein>
    <recommendedName>
        <fullName evidence="7">Mothers against decapentaplegic homolog</fullName>
        <shortName evidence="7">MAD homolog</shortName>
        <shortName evidence="7">Mothers against DPP homolog</shortName>
    </recommendedName>
    <alternativeName>
        <fullName evidence="7">SMAD family member</fullName>
    </alternativeName>
</protein>
<dbReference type="Proteomes" id="UP001431783">
    <property type="component" value="Unassembled WGS sequence"/>
</dbReference>
<keyword evidence="7" id="KW-0963">Cytoplasm</keyword>
<dbReference type="InterPro" id="IPR013019">
    <property type="entry name" value="MAD_homology_MH1"/>
</dbReference>
<feature type="domain" description="MH1" evidence="8">
    <location>
        <begin position="27"/>
        <end position="151"/>
    </location>
</feature>
<dbReference type="Pfam" id="PF03165">
    <property type="entry name" value="MH1"/>
    <property type="match status" value="1"/>
</dbReference>
<evidence type="ECO:0000256" key="1">
    <source>
        <dbReference type="ARBA" id="ARBA00005545"/>
    </source>
</evidence>
<evidence type="ECO:0000256" key="5">
    <source>
        <dbReference type="ARBA" id="ARBA00023163"/>
    </source>
</evidence>
<dbReference type="SMART" id="SM00524">
    <property type="entry name" value="DWB"/>
    <property type="match status" value="1"/>
</dbReference>
<dbReference type="GO" id="GO:0046872">
    <property type="term" value="F:metal ion binding"/>
    <property type="evidence" value="ECO:0007669"/>
    <property type="project" value="UniProtKB-KW"/>
</dbReference>
<dbReference type="GO" id="GO:0071144">
    <property type="term" value="C:heteromeric SMAD protein complex"/>
    <property type="evidence" value="ECO:0007669"/>
    <property type="project" value="TreeGrafter"/>
</dbReference>
<comment type="similarity">
    <text evidence="1 7">Belongs to the dwarfin/SMAD family.</text>
</comment>
<dbReference type="Gene3D" id="3.90.520.10">
    <property type="entry name" value="SMAD MH1 domain"/>
    <property type="match status" value="1"/>
</dbReference>
<dbReference type="PROSITE" id="PS51075">
    <property type="entry name" value="MH1"/>
    <property type="match status" value="1"/>
</dbReference>
<dbReference type="GO" id="GO:0030154">
    <property type="term" value="P:cell differentiation"/>
    <property type="evidence" value="ECO:0007669"/>
    <property type="project" value="TreeGrafter"/>
</dbReference>
<dbReference type="GO" id="GO:0051239">
    <property type="term" value="P:regulation of multicellular organismal process"/>
    <property type="evidence" value="ECO:0007669"/>
    <property type="project" value="UniProtKB-ARBA"/>
</dbReference>
<dbReference type="InterPro" id="IPR008984">
    <property type="entry name" value="SMAD_FHA_dom_sf"/>
</dbReference>
<keyword evidence="6 7" id="KW-0539">Nucleus</keyword>
<dbReference type="GO" id="GO:0030509">
    <property type="term" value="P:BMP signaling pathway"/>
    <property type="evidence" value="ECO:0007669"/>
    <property type="project" value="TreeGrafter"/>
</dbReference>
<dbReference type="GO" id="GO:0009791">
    <property type="term" value="P:post-embryonic development"/>
    <property type="evidence" value="ECO:0007669"/>
    <property type="project" value="UniProtKB-ARBA"/>
</dbReference>
<sequence>MNSCKGKCAAKKGMLSKLNNLFSTSNPAVEKLMNWRQSDEDDTWAEKSVQTLVKKLKNKKGALQELERALTSPGIPTRCVTIRKSSDGRLQISHKKLLPHIISCRIWRWPDLQINSELKPVEYCQYSYSKKLKEICINPYHYERVESNILPPVLVPRYNHFVQGYTPRPYQEPRRNMPQNVVYSENGFSAHSSNSCQTSSGQASSFGSSTPYCGQNSYQTYCAQGNFPTSRTIYEDYTNSDNFPNDQQYLSADLRPVAYQEQQIWCSIAYYEFNFRVGELFTCPSSSIIVDGFTNPNRNSTRFCLGRLSNVKRTPFVEAVRQRIGEGVLLYYGGGKVHLRNLSKSPIFVQSRNLNQQQNFHVSTVCKIPAGYSSPLEIFNNLAFAQELSKCVHYGFDAVYELRKMCTIRLSFVKGWGKEYQRDDITGIPCWIEIHLHGALEWLDRVVKEMGGSADPITSVS</sequence>
<dbReference type="SUPFAM" id="SSF49879">
    <property type="entry name" value="SMAD/FHA domain"/>
    <property type="match status" value="1"/>
</dbReference>
<dbReference type="InterPro" id="IPR013790">
    <property type="entry name" value="Dwarfin"/>
</dbReference>
<dbReference type="GO" id="GO:0070411">
    <property type="term" value="F:I-SMAD binding"/>
    <property type="evidence" value="ECO:0007669"/>
    <property type="project" value="TreeGrafter"/>
</dbReference>
<keyword evidence="3" id="KW-0862">Zinc</keyword>
<evidence type="ECO:0000259" key="8">
    <source>
        <dbReference type="PROSITE" id="PS51075"/>
    </source>
</evidence>
<dbReference type="GO" id="GO:0000978">
    <property type="term" value="F:RNA polymerase II cis-regulatory region sequence-specific DNA binding"/>
    <property type="evidence" value="ECO:0007669"/>
    <property type="project" value="TreeGrafter"/>
</dbReference>
<dbReference type="SMART" id="SM00523">
    <property type="entry name" value="DWA"/>
    <property type="match status" value="1"/>
</dbReference>
<dbReference type="GO" id="GO:0000981">
    <property type="term" value="F:DNA-binding transcription factor activity, RNA polymerase II-specific"/>
    <property type="evidence" value="ECO:0007669"/>
    <property type="project" value="TreeGrafter"/>
</dbReference>
<accession>A0AAW1U9K8</accession>
<keyword evidence="2" id="KW-0479">Metal-binding</keyword>
<dbReference type="AlphaFoldDB" id="A0AAW1U9K8"/>
<gene>
    <name evidence="10" type="ORF">WA026_015966</name>
</gene>